<organism evidence="1 2">
    <name type="scientific">Dyadobacter subterraneus</name>
    <dbReference type="NCBI Taxonomy" id="2773304"/>
    <lineage>
        <taxon>Bacteria</taxon>
        <taxon>Pseudomonadati</taxon>
        <taxon>Bacteroidota</taxon>
        <taxon>Cytophagia</taxon>
        <taxon>Cytophagales</taxon>
        <taxon>Spirosomataceae</taxon>
        <taxon>Dyadobacter</taxon>
    </lineage>
</organism>
<protein>
    <submittedName>
        <fullName evidence="1">Uncharacterized protein</fullName>
    </submittedName>
</protein>
<dbReference type="RefSeq" id="WP_194123179.1">
    <property type="nucleotide sequence ID" value="NZ_JACYGY010000001.1"/>
</dbReference>
<gene>
    <name evidence="1" type="ORF">IEE83_25065</name>
</gene>
<dbReference type="Proteomes" id="UP000634134">
    <property type="component" value="Unassembled WGS sequence"/>
</dbReference>
<reference evidence="2" key="1">
    <citation type="submission" date="2023-07" db="EMBL/GenBank/DDBJ databases">
        <title>Dyadobacter sp. nov 'subterranea' isolated from contaminted grondwater.</title>
        <authorList>
            <person name="Szabo I."/>
            <person name="Al-Omari J."/>
            <person name="Szerdahelyi S.G."/>
            <person name="Rado J."/>
        </authorList>
    </citation>
    <scope>NUCLEOTIDE SEQUENCE [LARGE SCALE GENOMIC DNA]</scope>
    <source>
        <strain evidence="2">UP-52</strain>
    </source>
</reference>
<evidence type="ECO:0000313" key="2">
    <source>
        <dbReference type="Proteomes" id="UP000634134"/>
    </source>
</evidence>
<evidence type="ECO:0000313" key="1">
    <source>
        <dbReference type="EMBL" id="MBE9465166.1"/>
    </source>
</evidence>
<keyword evidence="2" id="KW-1185">Reference proteome</keyword>
<name>A0ABR9WJU4_9BACT</name>
<proteinExistence type="predicted"/>
<accession>A0ABR9WJU4</accession>
<sequence>MDAIDYLREEIKTYFPESSELQLSGEFAQRRRFNFYFKIKDNSAYLLYLNWDGEYDQFILKCLEFTNAEILEKLIAQYPLNGAKTFNLGQPCLAVSFIYRSENRLAVLDFKGPVDAEIHSREISGNKLMTCVDPDLIKN</sequence>
<comment type="caution">
    <text evidence="1">The sequence shown here is derived from an EMBL/GenBank/DDBJ whole genome shotgun (WGS) entry which is preliminary data.</text>
</comment>
<dbReference type="EMBL" id="JACYGY010000001">
    <property type="protein sequence ID" value="MBE9465166.1"/>
    <property type="molecule type" value="Genomic_DNA"/>
</dbReference>